<evidence type="ECO:0000256" key="2">
    <source>
        <dbReference type="ARBA" id="ARBA00022475"/>
    </source>
</evidence>
<keyword evidence="9" id="KW-1185">Reference proteome</keyword>
<keyword evidence="3 6" id="KW-0812">Transmembrane</keyword>
<comment type="caution">
    <text evidence="8">The sequence shown here is derived from an EMBL/GenBank/DDBJ whole genome shotgun (WGS) entry which is preliminary data.</text>
</comment>
<keyword evidence="5 7" id="KW-0472">Membrane</keyword>
<protein>
    <submittedName>
        <fullName evidence="8">DMT family transporter</fullName>
    </submittedName>
</protein>
<dbReference type="RefSeq" id="WP_389363145.1">
    <property type="nucleotide sequence ID" value="NZ_JBIACK010000012.1"/>
</dbReference>
<reference evidence="8 9" key="1">
    <citation type="submission" date="2024-08" db="EMBL/GenBank/DDBJ databases">
        <title>Two novel Cytobacillus novel species.</title>
        <authorList>
            <person name="Liu G."/>
        </authorList>
    </citation>
    <scope>NUCLEOTIDE SEQUENCE [LARGE SCALE GENOMIC DNA]</scope>
    <source>
        <strain evidence="8 9">FJAT-54145</strain>
    </source>
</reference>
<organism evidence="8 9">
    <name type="scientific">Cytobacillus spartinae</name>
    <dbReference type="NCBI Taxonomy" id="3299023"/>
    <lineage>
        <taxon>Bacteria</taxon>
        <taxon>Bacillati</taxon>
        <taxon>Bacillota</taxon>
        <taxon>Bacilli</taxon>
        <taxon>Bacillales</taxon>
        <taxon>Bacillaceae</taxon>
        <taxon>Cytobacillus</taxon>
    </lineage>
</organism>
<accession>A0ABW6KFL2</accession>
<dbReference type="PANTHER" id="PTHR30561">
    <property type="entry name" value="SMR FAMILY PROTON-DEPENDENT DRUG EFFLUX TRANSPORTER SUGE"/>
    <property type="match status" value="1"/>
</dbReference>
<comment type="similarity">
    <text evidence="6">Belongs to the drug/metabolite transporter (DMT) superfamily. Small multidrug resistance (SMR) (TC 2.A.7.1) family.</text>
</comment>
<evidence type="ECO:0000256" key="1">
    <source>
        <dbReference type="ARBA" id="ARBA00004651"/>
    </source>
</evidence>
<evidence type="ECO:0000313" key="9">
    <source>
        <dbReference type="Proteomes" id="UP001601059"/>
    </source>
</evidence>
<feature type="transmembrane region" description="Helical" evidence="7">
    <location>
        <begin position="58"/>
        <end position="78"/>
    </location>
</feature>
<dbReference type="InterPro" id="IPR045324">
    <property type="entry name" value="Small_multidrug_res"/>
</dbReference>
<evidence type="ECO:0000256" key="5">
    <source>
        <dbReference type="ARBA" id="ARBA00023136"/>
    </source>
</evidence>
<proteinExistence type="inferred from homology"/>
<feature type="transmembrane region" description="Helical" evidence="7">
    <location>
        <begin position="29"/>
        <end position="46"/>
    </location>
</feature>
<gene>
    <name evidence="8" type="ORF">ACFYKX_20505</name>
</gene>
<keyword evidence="2" id="KW-1003">Cell membrane</keyword>
<feature type="transmembrane region" description="Helical" evidence="7">
    <location>
        <begin position="84"/>
        <end position="102"/>
    </location>
</feature>
<name>A0ABW6KFL2_9BACI</name>
<evidence type="ECO:0000256" key="6">
    <source>
        <dbReference type="RuleBase" id="RU003942"/>
    </source>
</evidence>
<dbReference type="PANTHER" id="PTHR30561:SF21">
    <property type="entry name" value="MOLECULAR CHAPERONE"/>
    <property type="match status" value="1"/>
</dbReference>
<dbReference type="SUPFAM" id="SSF103481">
    <property type="entry name" value="Multidrug resistance efflux transporter EmrE"/>
    <property type="match status" value="1"/>
</dbReference>
<dbReference type="Proteomes" id="UP001601059">
    <property type="component" value="Unassembled WGS sequence"/>
</dbReference>
<dbReference type="EMBL" id="JBIACK010000012">
    <property type="protein sequence ID" value="MFE8702994.1"/>
    <property type="molecule type" value="Genomic_DNA"/>
</dbReference>
<dbReference type="Pfam" id="PF00893">
    <property type="entry name" value="Multi_Drug_Res"/>
    <property type="match status" value="1"/>
</dbReference>
<keyword evidence="4 7" id="KW-1133">Transmembrane helix</keyword>
<evidence type="ECO:0000313" key="8">
    <source>
        <dbReference type="EMBL" id="MFE8702994.1"/>
    </source>
</evidence>
<dbReference type="InterPro" id="IPR037185">
    <property type="entry name" value="EmrE-like"/>
</dbReference>
<comment type="subcellular location">
    <subcellularLocation>
        <location evidence="1 6">Cell membrane</location>
        <topology evidence="1 6">Multi-pass membrane protein</topology>
    </subcellularLocation>
</comment>
<evidence type="ECO:0000256" key="7">
    <source>
        <dbReference type="SAM" id="Phobius"/>
    </source>
</evidence>
<dbReference type="Gene3D" id="1.10.3730.20">
    <property type="match status" value="1"/>
</dbReference>
<sequence>MAWFYLLLAGLSEIGWAFGLKYSKGFTEVIPTIITIILILVSFTLFSKSIKTIPIGTAYAIFTGIGAAGTAIVGMVFLNESGGWLKVLFLSLLLGGIIGLKMTTPDEETERVGEN</sequence>
<dbReference type="InterPro" id="IPR000390">
    <property type="entry name" value="Small_drug/metabolite_transptr"/>
</dbReference>
<evidence type="ECO:0000256" key="3">
    <source>
        <dbReference type="ARBA" id="ARBA00022692"/>
    </source>
</evidence>
<evidence type="ECO:0000256" key="4">
    <source>
        <dbReference type="ARBA" id="ARBA00022989"/>
    </source>
</evidence>